<reference evidence="1" key="1">
    <citation type="submission" date="2021-02" db="EMBL/GenBank/DDBJ databases">
        <authorList>
            <person name="Nowell W R."/>
        </authorList>
    </citation>
    <scope>NUCLEOTIDE SEQUENCE</scope>
</reference>
<accession>A0A8S3I7K3</accession>
<gene>
    <name evidence="1" type="ORF">GIL414_LOCUS73934</name>
</gene>
<proteinExistence type="predicted"/>
<comment type="caution">
    <text evidence="1">The sequence shown here is derived from an EMBL/GenBank/DDBJ whole genome shotgun (WGS) entry which is preliminary data.</text>
</comment>
<evidence type="ECO:0000313" key="1">
    <source>
        <dbReference type="EMBL" id="CAF5193585.1"/>
    </source>
</evidence>
<dbReference type="Proteomes" id="UP000681720">
    <property type="component" value="Unassembled WGS sequence"/>
</dbReference>
<dbReference type="AlphaFoldDB" id="A0A8S3I7K3"/>
<protein>
    <submittedName>
        <fullName evidence="1">Uncharacterized protein</fullName>
    </submittedName>
</protein>
<name>A0A8S3I7K3_9BILA</name>
<evidence type="ECO:0000313" key="2">
    <source>
        <dbReference type="Proteomes" id="UP000681720"/>
    </source>
</evidence>
<organism evidence="1 2">
    <name type="scientific">Rotaria magnacalcarata</name>
    <dbReference type="NCBI Taxonomy" id="392030"/>
    <lineage>
        <taxon>Eukaryota</taxon>
        <taxon>Metazoa</taxon>
        <taxon>Spiralia</taxon>
        <taxon>Gnathifera</taxon>
        <taxon>Rotifera</taxon>
        <taxon>Eurotatoria</taxon>
        <taxon>Bdelloidea</taxon>
        <taxon>Philodinida</taxon>
        <taxon>Philodinidae</taxon>
        <taxon>Rotaria</taxon>
    </lineage>
</organism>
<sequence>MIDFAVAKETEKCPTNNSIIFTPSTQHVQIDDLIITISRLGKEFLAQQTNGRHHYDLFLPPFEELKK</sequence>
<dbReference type="EMBL" id="CAJOBJ010339725">
    <property type="protein sequence ID" value="CAF5193585.1"/>
    <property type="molecule type" value="Genomic_DNA"/>
</dbReference>